<gene>
    <name evidence="2" type="ORF">ENN47_11620</name>
</gene>
<accession>A0A7C1GSH5</accession>
<dbReference type="Gene3D" id="2.60.120.10">
    <property type="entry name" value="Jelly Rolls"/>
    <property type="match status" value="1"/>
</dbReference>
<reference evidence="2" key="1">
    <citation type="journal article" date="2020" name="mSystems">
        <title>Genome- and Community-Level Interaction Insights into Carbon Utilization and Element Cycling Functions of Hydrothermarchaeota in Hydrothermal Sediment.</title>
        <authorList>
            <person name="Zhou Z."/>
            <person name="Liu Y."/>
            <person name="Xu W."/>
            <person name="Pan J."/>
            <person name="Luo Z.H."/>
            <person name="Li M."/>
        </authorList>
    </citation>
    <scope>NUCLEOTIDE SEQUENCE [LARGE SCALE GENOMIC DNA]</scope>
    <source>
        <strain evidence="2">SpSt-1179</strain>
    </source>
</reference>
<dbReference type="EMBL" id="DSBT01000354">
    <property type="protein sequence ID" value="HDP78799.1"/>
    <property type="molecule type" value="Genomic_DNA"/>
</dbReference>
<evidence type="ECO:0000313" key="2">
    <source>
        <dbReference type="EMBL" id="HDP78799.1"/>
    </source>
</evidence>
<comment type="caution">
    <text evidence="2">The sequence shown here is derived from an EMBL/GenBank/DDBJ whole genome shotgun (WGS) entry which is preliminary data.</text>
</comment>
<dbReference type="Pfam" id="PF13545">
    <property type="entry name" value="HTH_Crp_2"/>
    <property type="match status" value="1"/>
</dbReference>
<protein>
    <submittedName>
        <fullName evidence="2">Helix-turn-helix domain-containing protein</fullName>
    </submittedName>
</protein>
<dbReference type="AlphaFoldDB" id="A0A7C1GSH5"/>
<dbReference type="SMART" id="SM00419">
    <property type="entry name" value="HTH_CRP"/>
    <property type="match status" value="1"/>
</dbReference>
<dbReference type="PROSITE" id="PS51063">
    <property type="entry name" value="HTH_CRP_2"/>
    <property type="match status" value="1"/>
</dbReference>
<dbReference type="InterPro" id="IPR014710">
    <property type="entry name" value="RmlC-like_jellyroll"/>
</dbReference>
<dbReference type="SUPFAM" id="SSF46785">
    <property type="entry name" value="Winged helix' DNA-binding domain"/>
    <property type="match status" value="1"/>
</dbReference>
<dbReference type="Proteomes" id="UP000886198">
    <property type="component" value="Unassembled WGS sequence"/>
</dbReference>
<dbReference type="GO" id="GO:0006355">
    <property type="term" value="P:regulation of DNA-templated transcription"/>
    <property type="evidence" value="ECO:0007669"/>
    <property type="project" value="InterPro"/>
</dbReference>
<evidence type="ECO:0000259" key="1">
    <source>
        <dbReference type="PROSITE" id="PS51063"/>
    </source>
</evidence>
<dbReference type="InterPro" id="IPR012318">
    <property type="entry name" value="HTH_CRP"/>
</dbReference>
<sequence>SELLSLQLSMVREHMMNSPAFLKLILRELSLKLYHNVVVKTLTSSAPLKTRIASYLLLMTSDERNERMLDELETESQAEIAELLGASYRHVNRVLNELSSEGVIEVSRSQIKIVDFDMLKNSASDLYG</sequence>
<organism evidence="2">
    <name type="scientific">Mesotoga infera</name>
    <dbReference type="NCBI Taxonomy" id="1236046"/>
    <lineage>
        <taxon>Bacteria</taxon>
        <taxon>Thermotogati</taxon>
        <taxon>Thermotogota</taxon>
        <taxon>Thermotogae</taxon>
        <taxon>Kosmotogales</taxon>
        <taxon>Kosmotogaceae</taxon>
        <taxon>Mesotoga</taxon>
    </lineage>
</organism>
<name>A0A7C1GSH5_9BACT</name>
<proteinExistence type="predicted"/>
<dbReference type="InterPro" id="IPR036390">
    <property type="entry name" value="WH_DNA-bd_sf"/>
</dbReference>
<dbReference type="GO" id="GO:0003677">
    <property type="term" value="F:DNA binding"/>
    <property type="evidence" value="ECO:0007669"/>
    <property type="project" value="InterPro"/>
</dbReference>
<feature type="non-terminal residue" evidence="2">
    <location>
        <position position="1"/>
    </location>
</feature>
<feature type="domain" description="HTH crp-type" evidence="1">
    <location>
        <begin position="46"/>
        <end position="117"/>
    </location>
</feature>